<dbReference type="GO" id="GO:0016787">
    <property type="term" value="F:hydrolase activity"/>
    <property type="evidence" value="ECO:0007669"/>
    <property type="project" value="UniProtKB-KW"/>
</dbReference>
<comment type="caution">
    <text evidence="6">The sequence shown here is derived from an EMBL/GenBank/DDBJ whole genome shotgun (WGS) entry which is preliminary data.</text>
</comment>
<dbReference type="SUPFAM" id="SSF53649">
    <property type="entry name" value="Alkaline phosphatase-like"/>
    <property type="match status" value="1"/>
</dbReference>
<dbReference type="InterPro" id="IPR017850">
    <property type="entry name" value="Alkaline_phosphatase_core_sf"/>
</dbReference>
<evidence type="ECO:0000256" key="2">
    <source>
        <dbReference type="ARBA" id="ARBA00022723"/>
    </source>
</evidence>
<evidence type="ECO:0000256" key="1">
    <source>
        <dbReference type="ARBA" id="ARBA00008779"/>
    </source>
</evidence>
<dbReference type="Proteomes" id="UP000015525">
    <property type="component" value="Unassembled WGS sequence"/>
</dbReference>
<dbReference type="Pfam" id="PF00884">
    <property type="entry name" value="Sulfatase"/>
    <property type="match status" value="1"/>
</dbReference>
<evidence type="ECO:0000313" key="6">
    <source>
        <dbReference type="EMBL" id="EQB07030.1"/>
    </source>
</evidence>
<comment type="similarity">
    <text evidence="1">Belongs to the sulfatase family.</text>
</comment>
<dbReference type="PANTHER" id="PTHR42693:SF43">
    <property type="entry name" value="BLL2667 PROTEIN"/>
    <property type="match status" value="1"/>
</dbReference>
<gene>
    <name evidence="6" type="ORF">L288_10350</name>
</gene>
<proteinExistence type="inferred from homology"/>
<dbReference type="PATRIC" id="fig|1329909.3.peg.1995"/>
<dbReference type="InterPro" id="IPR024607">
    <property type="entry name" value="Sulfatase_CS"/>
</dbReference>
<keyword evidence="4" id="KW-0106">Calcium</keyword>
<organism evidence="6 7">
    <name type="scientific">Sphingobium quisquiliarum P25</name>
    <dbReference type="NCBI Taxonomy" id="1329909"/>
    <lineage>
        <taxon>Bacteria</taxon>
        <taxon>Pseudomonadati</taxon>
        <taxon>Pseudomonadota</taxon>
        <taxon>Alphaproteobacteria</taxon>
        <taxon>Sphingomonadales</taxon>
        <taxon>Sphingomonadaceae</taxon>
        <taxon>Sphingobium</taxon>
    </lineage>
</organism>
<dbReference type="Gene3D" id="3.40.720.10">
    <property type="entry name" value="Alkaline Phosphatase, subunit A"/>
    <property type="match status" value="1"/>
</dbReference>
<protein>
    <recommendedName>
        <fullName evidence="5">Sulfatase N-terminal domain-containing protein</fullName>
    </recommendedName>
</protein>
<dbReference type="InterPro" id="IPR000917">
    <property type="entry name" value="Sulfatase_N"/>
</dbReference>
<evidence type="ECO:0000313" key="7">
    <source>
        <dbReference type="Proteomes" id="UP000015525"/>
    </source>
</evidence>
<name>T0I5U1_9SPHN</name>
<keyword evidence="7" id="KW-1185">Reference proteome</keyword>
<dbReference type="PROSITE" id="PS00523">
    <property type="entry name" value="SULFATASE_1"/>
    <property type="match status" value="1"/>
</dbReference>
<dbReference type="InterPro" id="IPR050738">
    <property type="entry name" value="Sulfatase"/>
</dbReference>
<dbReference type="PANTHER" id="PTHR42693">
    <property type="entry name" value="ARYLSULFATASE FAMILY MEMBER"/>
    <property type="match status" value="1"/>
</dbReference>
<keyword evidence="3" id="KW-0378">Hydrolase</keyword>
<keyword evidence="2" id="KW-0479">Metal-binding</keyword>
<dbReference type="EMBL" id="ATHO01000087">
    <property type="protein sequence ID" value="EQB07030.1"/>
    <property type="molecule type" value="Genomic_DNA"/>
</dbReference>
<dbReference type="Gene3D" id="3.30.1120.10">
    <property type="match status" value="1"/>
</dbReference>
<dbReference type="RefSeq" id="WP_021238330.1">
    <property type="nucleotide sequence ID" value="NZ_ATHO01000087.1"/>
</dbReference>
<feature type="domain" description="Sulfatase N-terminal" evidence="5">
    <location>
        <begin position="2"/>
        <end position="364"/>
    </location>
</feature>
<feature type="non-terminal residue" evidence="6">
    <location>
        <position position="1"/>
    </location>
</feature>
<sequence>AAGGARYNRFHTTSICSPSRAALLTGRNAHQAGQGSVGEIGYPGYTGIWSKDTVSMAEVLRRNGYGTAIFGKWHNTPFREISPAGPFDRWPTNLGFEHFYGNMLGAASQWTPLLWNDTQMVQQPKSRAEGYHFTTDIVDRSIDWIQTRKGLAPEKPYFLYFAPLAAHMPHDVPAEWMARYKGKFDGGWDRLREEIFARQKRLGVIPKDAKLTPRPAELPAWDSLPEKQRAVLATQMEAYAAFISHTDHEIGRLLDAVRKAPGGENTIVIYIVGDNGSAGEMDTQRAFTMAALQPQMKDSFYAAGWAWAGSTPFQWSKGVASHLGGTRNPMVVSWPGHIKNSGAMRTQFTHLNDIAATIYDITGIQMPDIVDGVKQKPLEGSSFADSFANPRASSHHRTQYFEVWGNRAIYQDGWMASARHGVPWQMKEYHQPLDPQDSFARDRWELYDLDRDYSQATDLAARYPDKLAAMKTLFDQEARRNNVYPLISNNMYGAYPPAPGKPANVTFGPGMPTILALSAPDFGGKSFAIKADVVVPPQGAQGVIFSHGGTFSLYMDKGDVVVEGLPMMGTKALRAPLSPGAHRISYAFTINPGMKPGAYMPAAGVGTLSIDGKAVDEGKMGILHSSMQEIDIGKDTAAPVSRNYTAPFPFTGELSGVRIETQPEK</sequence>
<accession>T0I5U1</accession>
<reference evidence="6 7" key="1">
    <citation type="journal article" date="2013" name="Genome Announc.">
        <title>Draft Genome Sequence of Sphingobium quisquiliarum Strain P25T, a Novel Hexachlorocyclohexane (HCH)-Degrading Bacterium Isolated from an HCH Dumpsite.</title>
        <authorList>
            <person name="Kumar Singh A."/>
            <person name="Sangwan N."/>
            <person name="Sharma A."/>
            <person name="Gupta V."/>
            <person name="Khurana J.P."/>
            <person name="Lal R."/>
        </authorList>
    </citation>
    <scope>NUCLEOTIDE SEQUENCE [LARGE SCALE GENOMIC DNA]</scope>
    <source>
        <strain evidence="6 7">P25</strain>
    </source>
</reference>
<dbReference type="GO" id="GO:0046872">
    <property type="term" value="F:metal ion binding"/>
    <property type="evidence" value="ECO:0007669"/>
    <property type="project" value="UniProtKB-KW"/>
</dbReference>
<evidence type="ECO:0000256" key="3">
    <source>
        <dbReference type="ARBA" id="ARBA00022801"/>
    </source>
</evidence>
<evidence type="ECO:0000259" key="5">
    <source>
        <dbReference type="Pfam" id="PF00884"/>
    </source>
</evidence>
<dbReference type="AlphaFoldDB" id="T0I5U1"/>
<dbReference type="CDD" id="cd16025">
    <property type="entry name" value="PAS_like"/>
    <property type="match status" value="1"/>
</dbReference>
<evidence type="ECO:0000256" key="4">
    <source>
        <dbReference type="ARBA" id="ARBA00022837"/>
    </source>
</evidence>